<name>A0A7W3P4J0_9ACTN</name>
<reference evidence="8 9" key="1">
    <citation type="submission" date="2020-07" db="EMBL/GenBank/DDBJ databases">
        <title>Sequencing the genomes of 1000 actinobacteria strains.</title>
        <authorList>
            <person name="Klenk H.-P."/>
        </authorList>
    </citation>
    <scope>NUCLEOTIDE SEQUENCE [LARGE SCALE GENOMIC DNA]</scope>
    <source>
        <strain evidence="8 9">DSM 100723</strain>
    </source>
</reference>
<feature type="transmembrane region" description="Helical" evidence="5">
    <location>
        <begin position="244"/>
        <end position="266"/>
    </location>
</feature>
<feature type="transmembrane region" description="Helical" evidence="5">
    <location>
        <begin position="300"/>
        <end position="318"/>
    </location>
</feature>
<keyword evidence="2 5" id="KW-0812">Transmembrane</keyword>
<evidence type="ECO:0000313" key="8">
    <source>
        <dbReference type="EMBL" id="MBA8792882.1"/>
    </source>
</evidence>
<keyword evidence="3 5" id="KW-1133">Transmembrane helix</keyword>
<evidence type="ECO:0000256" key="3">
    <source>
        <dbReference type="ARBA" id="ARBA00022989"/>
    </source>
</evidence>
<comment type="similarity">
    <text evidence="5">Belongs to the complex I subunit 2 family.</text>
</comment>
<feature type="transmembrane region" description="Helical" evidence="5">
    <location>
        <begin position="44"/>
        <end position="64"/>
    </location>
</feature>
<dbReference type="AlphaFoldDB" id="A0A7W3P4J0"/>
<evidence type="ECO:0000256" key="5">
    <source>
        <dbReference type="HAMAP-Rule" id="MF_00445"/>
    </source>
</evidence>
<evidence type="ECO:0000313" key="9">
    <source>
        <dbReference type="Proteomes" id="UP000523079"/>
    </source>
</evidence>
<comment type="catalytic activity">
    <reaction evidence="5">
        <text>a quinone + NADH + 5 H(+)(in) = a quinol + NAD(+) + 4 H(+)(out)</text>
        <dbReference type="Rhea" id="RHEA:57888"/>
        <dbReference type="ChEBI" id="CHEBI:15378"/>
        <dbReference type="ChEBI" id="CHEBI:24646"/>
        <dbReference type="ChEBI" id="CHEBI:57540"/>
        <dbReference type="ChEBI" id="CHEBI:57945"/>
        <dbReference type="ChEBI" id="CHEBI:132124"/>
    </reaction>
</comment>
<dbReference type="GO" id="GO:0005886">
    <property type="term" value="C:plasma membrane"/>
    <property type="evidence" value="ECO:0007669"/>
    <property type="project" value="UniProtKB-SubCell"/>
</dbReference>
<gene>
    <name evidence="5" type="primary">nuoN</name>
    <name evidence="8" type="ORF">FHX74_000476</name>
</gene>
<dbReference type="EMBL" id="JACGWT010000001">
    <property type="protein sequence ID" value="MBA8792882.1"/>
    <property type="molecule type" value="Genomic_DNA"/>
</dbReference>
<keyword evidence="9" id="KW-1185">Reference proteome</keyword>
<feature type="transmembrane region" description="Helical" evidence="5">
    <location>
        <begin position="405"/>
        <end position="423"/>
    </location>
</feature>
<evidence type="ECO:0000256" key="6">
    <source>
        <dbReference type="RuleBase" id="RU000320"/>
    </source>
</evidence>
<accession>A0A7W3P4J0</accession>
<dbReference type="InterPro" id="IPR001750">
    <property type="entry name" value="ND/Mrp_TM"/>
</dbReference>
<dbReference type="GO" id="GO:0050136">
    <property type="term" value="F:NADH dehydrogenase (quinone) (non-electrogenic) activity"/>
    <property type="evidence" value="ECO:0007669"/>
    <property type="project" value="UniProtKB-UniRule"/>
</dbReference>
<dbReference type="Proteomes" id="UP000523079">
    <property type="component" value="Unassembled WGS sequence"/>
</dbReference>
<dbReference type="GO" id="GO:0012505">
    <property type="term" value="C:endomembrane system"/>
    <property type="evidence" value="ECO:0007669"/>
    <property type="project" value="UniProtKB-SubCell"/>
</dbReference>
<keyword evidence="5" id="KW-0813">Transport</keyword>
<evidence type="ECO:0000256" key="4">
    <source>
        <dbReference type="ARBA" id="ARBA00023136"/>
    </source>
</evidence>
<dbReference type="PANTHER" id="PTHR22773">
    <property type="entry name" value="NADH DEHYDROGENASE"/>
    <property type="match status" value="1"/>
</dbReference>
<keyword evidence="5" id="KW-0874">Quinone</keyword>
<feature type="transmembrane region" description="Helical" evidence="5">
    <location>
        <begin position="324"/>
        <end position="350"/>
    </location>
</feature>
<dbReference type="InterPro" id="IPR010096">
    <property type="entry name" value="NADH-Q_OxRdtase_suN/2"/>
</dbReference>
<feature type="domain" description="NADH:quinone oxidoreductase/Mrp antiporter transmembrane" evidence="7">
    <location>
        <begin position="130"/>
        <end position="417"/>
    </location>
</feature>
<feature type="transmembrane region" description="Helical" evidence="5">
    <location>
        <begin position="84"/>
        <end position="101"/>
    </location>
</feature>
<feature type="transmembrane region" description="Helical" evidence="5">
    <location>
        <begin position="166"/>
        <end position="188"/>
    </location>
</feature>
<dbReference type="GO" id="GO:0008137">
    <property type="term" value="F:NADH dehydrogenase (ubiquinone) activity"/>
    <property type="evidence" value="ECO:0007669"/>
    <property type="project" value="InterPro"/>
</dbReference>
<evidence type="ECO:0000256" key="1">
    <source>
        <dbReference type="ARBA" id="ARBA00004127"/>
    </source>
</evidence>
<dbReference type="GO" id="GO:0048038">
    <property type="term" value="F:quinone binding"/>
    <property type="evidence" value="ECO:0007669"/>
    <property type="project" value="UniProtKB-KW"/>
</dbReference>
<comment type="caution">
    <text evidence="8">The sequence shown here is derived from an EMBL/GenBank/DDBJ whole genome shotgun (WGS) entry which is preliminary data.</text>
</comment>
<feature type="transmembrane region" description="Helical" evidence="5">
    <location>
        <begin position="20"/>
        <end position="37"/>
    </location>
</feature>
<dbReference type="HAMAP" id="MF_00445">
    <property type="entry name" value="NDH1_NuoN_1"/>
    <property type="match status" value="1"/>
</dbReference>
<keyword evidence="4 5" id="KW-0472">Membrane</keyword>
<feature type="transmembrane region" description="Helical" evidence="5">
    <location>
        <begin position="113"/>
        <end position="130"/>
    </location>
</feature>
<organism evidence="8 9">
    <name type="scientific">Microlunatus kandeliicorticis</name>
    <dbReference type="NCBI Taxonomy" id="1759536"/>
    <lineage>
        <taxon>Bacteria</taxon>
        <taxon>Bacillati</taxon>
        <taxon>Actinomycetota</taxon>
        <taxon>Actinomycetes</taxon>
        <taxon>Propionibacteriales</taxon>
        <taxon>Propionibacteriaceae</taxon>
        <taxon>Microlunatus</taxon>
    </lineage>
</organism>
<feature type="transmembrane region" description="Helical" evidence="5">
    <location>
        <begin position="136"/>
        <end position="154"/>
    </location>
</feature>
<comment type="function">
    <text evidence="5">NDH-1 shuttles electrons from NADH, via FMN and iron-sulfur (Fe-S) centers, to quinones in the respiratory chain. The immediate electron acceptor for the enzyme in this species is believed to be a menaquinone. Couples the redox reaction to proton translocation (for every two electrons transferred, four hydrogen ions are translocated across the cytoplasmic membrane), and thus conserves the redox energy in a proton gradient.</text>
</comment>
<comment type="subcellular location">
    <subcellularLocation>
        <location evidence="5">Cell membrane</location>
        <topology evidence="5">Multi-pass membrane protein</topology>
    </subcellularLocation>
    <subcellularLocation>
        <location evidence="1">Endomembrane system</location>
        <topology evidence="1">Multi-pass membrane protein</topology>
    </subcellularLocation>
    <subcellularLocation>
        <location evidence="6">Membrane</location>
        <topology evidence="6">Multi-pass membrane protein</topology>
    </subcellularLocation>
</comment>
<evidence type="ECO:0000259" key="7">
    <source>
        <dbReference type="Pfam" id="PF00361"/>
    </source>
</evidence>
<feature type="transmembrane region" description="Helical" evidence="5">
    <location>
        <begin position="208"/>
        <end position="232"/>
    </location>
</feature>
<dbReference type="EC" id="7.1.1.-" evidence="5"/>
<dbReference type="Pfam" id="PF00361">
    <property type="entry name" value="Proton_antipo_M"/>
    <property type="match status" value="1"/>
</dbReference>
<feature type="transmembrane region" description="Helical" evidence="5">
    <location>
        <begin position="272"/>
        <end position="293"/>
    </location>
</feature>
<comment type="subunit">
    <text evidence="5">NDH-1 is composed of 14 different subunits. Subunits NuoA, H, J, K, L, M, N constitute the membrane sector of the complex.</text>
</comment>
<dbReference type="GO" id="GO:0042773">
    <property type="term" value="P:ATP synthesis coupled electron transport"/>
    <property type="evidence" value="ECO:0007669"/>
    <property type="project" value="InterPro"/>
</dbReference>
<protein>
    <recommendedName>
        <fullName evidence="5">NADH-quinone oxidoreductase subunit N</fullName>
        <ecNumber evidence="5">7.1.1.-</ecNumber>
    </recommendedName>
    <alternativeName>
        <fullName evidence="5">NADH dehydrogenase I subunit N</fullName>
    </alternativeName>
    <alternativeName>
        <fullName evidence="5">NDH-1 subunit N</fullName>
    </alternativeName>
</protein>
<keyword evidence="5" id="KW-1003">Cell membrane</keyword>
<keyword evidence="5" id="KW-0520">NAD</keyword>
<keyword evidence="5" id="KW-1278">Translocase</keyword>
<sequence length="471" mass="47999">MSQMVPQMASGADVLGLLPELWLVAGALVVLLAGSFLPRRRLNLARLLTLVSCAGSLGSTTLTLGRGIRTVFEGNFAIDHATTAVRLIAVGATAIVVLLAGDELAGSARQAELCVLLLLATTGTLVLAGAQDLLLVITGFLLASVPLYALVGLTRTPLAAEASLKTYLFGSLSGIVLMAGVTVLYGLGGRTDYPGLEAGLATAPTGPLIVGTVALFAGLMFKIGAVPGHFWVPDAAQGSGVLAASYLTTVPKIGALVAAFRLVTVLPGPSRAALLVAILAVVTMTLGNLAAFSQNDPQRLLGWSTVSQAGYLLVPVAMAGRSGLATGALVVYLAGYAVTNLAAFAVIAAVPGRRTLTEYTGLAGRQPWLAGALLVALLGLVGTPPAAVFAGKLAITVAAWEGGDAWLALVVLLNSLLSLFYYLRWIAPLVRSGRPVTSVRRWGATVAVAVAGLSVLLGIASALLWRVIGAG</sequence>
<proteinExistence type="inferred from homology"/>
<feature type="transmembrane region" description="Helical" evidence="5">
    <location>
        <begin position="444"/>
        <end position="468"/>
    </location>
</feature>
<evidence type="ECO:0000256" key="2">
    <source>
        <dbReference type="ARBA" id="ARBA00022692"/>
    </source>
</evidence>
<feature type="transmembrane region" description="Helical" evidence="5">
    <location>
        <begin position="371"/>
        <end position="399"/>
    </location>
</feature>